<dbReference type="RefSeq" id="WP_071619588.1">
    <property type="nucleotide sequence ID" value="NZ_MINN01000106.1"/>
</dbReference>
<name>A0A1J6WQH0_9BACI</name>
<dbReference type="SUPFAM" id="SSF49373">
    <property type="entry name" value="Invasin/intimin cell-adhesion fragments"/>
    <property type="match status" value="1"/>
</dbReference>
<reference evidence="1 2" key="1">
    <citation type="submission" date="2016-09" db="EMBL/GenBank/DDBJ databases">
        <title>Bacillus aquimaris SAMM genome sequence reveals colonization and biosurfactant production capacities.</title>
        <authorList>
            <person name="Waghmode S.R."/>
            <person name="Suryavanshi M.V."/>
        </authorList>
    </citation>
    <scope>NUCLEOTIDE SEQUENCE [LARGE SCALE GENOMIC DNA]</scope>
    <source>
        <strain evidence="1 2">SAMM</strain>
    </source>
</reference>
<evidence type="ECO:0000313" key="1">
    <source>
        <dbReference type="EMBL" id="OIU70459.1"/>
    </source>
</evidence>
<dbReference type="EMBL" id="MINN01000106">
    <property type="protein sequence ID" value="OIU70459.1"/>
    <property type="molecule type" value="Genomic_DNA"/>
</dbReference>
<protein>
    <submittedName>
        <fullName evidence="1">Uncharacterized protein</fullName>
    </submittedName>
</protein>
<dbReference type="OrthoDB" id="2744798at2"/>
<keyword evidence="2" id="KW-1185">Reference proteome</keyword>
<organism evidence="1 2">
    <name type="scientific">Rossellomorea aquimaris</name>
    <dbReference type="NCBI Taxonomy" id="189382"/>
    <lineage>
        <taxon>Bacteria</taxon>
        <taxon>Bacillati</taxon>
        <taxon>Bacillota</taxon>
        <taxon>Bacilli</taxon>
        <taxon>Bacillales</taxon>
        <taxon>Bacillaceae</taxon>
        <taxon>Rossellomorea</taxon>
    </lineage>
</organism>
<accession>A0A1J6WQH0</accession>
<evidence type="ECO:0000313" key="2">
    <source>
        <dbReference type="Proteomes" id="UP000182062"/>
    </source>
</evidence>
<dbReference type="InterPro" id="IPR008964">
    <property type="entry name" value="Invasin/intimin_cell_adhesion"/>
</dbReference>
<dbReference type="Proteomes" id="UP000182062">
    <property type="component" value="Unassembled WGS sequence"/>
</dbReference>
<dbReference type="AlphaFoldDB" id="A0A1J6WQH0"/>
<proteinExistence type="predicted"/>
<gene>
    <name evidence="1" type="ORF">BHE18_12155</name>
</gene>
<sequence>MKKIKLRKMKVVPKKETHCKITLPPKGCGFFPPGVCENPVLQLDEVGAISCEGIISGRILCDFRPLQGVTVNLKSSFDGLKFEDDTPVTDSTGRFSTRVTVVPGTQITAGVKITATAQVGTVTLEDEITIRVDCIVCLNPLLTLNPIPDTVGCRGTQLTGKLTCDGVPIAGALITFTIQSASNKVIAAPNPAITSADGTYTAVLVLFPDIDEIITITASTMIGGKQVSSITRQVTVLCVKCQNLSITLSTLKRNRISCRAVISGTLSCDGQPLANRTVSLTGSPILQFLPSNPITDDEGVFTSVIAVDPGTPFQPASFTASATVDGKFDSVTVDVSAGCLPARPVMTLEIPEGPVTSNGGKIMGQLTSHGFPLKGVEVELTTSHEQVLFKDSKVVTGDDGRFAAYIQPNQGIIGTVKIKAVASVGEKKKSVRKRIRIGS</sequence>
<comment type="caution">
    <text evidence="1">The sequence shown here is derived from an EMBL/GenBank/DDBJ whole genome shotgun (WGS) entry which is preliminary data.</text>
</comment>